<dbReference type="PROSITE" id="PS50994">
    <property type="entry name" value="INTEGRASE"/>
    <property type="match status" value="1"/>
</dbReference>
<dbReference type="AlphaFoldDB" id="A0A4Y2KZW4"/>
<sequence>MSDMELETVARTFVNTWVSRFGTPQRLTCDRGGQFESGLFEALSKLLGVYLTRTASYIPQCNGMVERLYRPLKQAVTCHQAD</sequence>
<dbReference type="EMBL" id="BGPR01005192">
    <property type="protein sequence ID" value="GBN07812.1"/>
    <property type="molecule type" value="Genomic_DNA"/>
</dbReference>
<protein>
    <recommendedName>
        <fullName evidence="1">Integrase catalytic domain-containing protein</fullName>
    </recommendedName>
</protein>
<dbReference type="GO" id="GO:0003676">
    <property type="term" value="F:nucleic acid binding"/>
    <property type="evidence" value="ECO:0007669"/>
    <property type="project" value="InterPro"/>
</dbReference>
<dbReference type="GO" id="GO:0015074">
    <property type="term" value="P:DNA integration"/>
    <property type="evidence" value="ECO:0007669"/>
    <property type="project" value="InterPro"/>
</dbReference>
<organism evidence="2 3">
    <name type="scientific">Araneus ventricosus</name>
    <name type="common">Orbweaver spider</name>
    <name type="synonym">Epeira ventricosa</name>
    <dbReference type="NCBI Taxonomy" id="182803"/>
    <lineage>
        <taxon>Eukaryota</taxon>
        <taxon>Metazoa</taxon>
        <taxon>Ecdysozoa</taxon>
        <taxon>Arthropoda</taxon>
        <taxon>Chelicerata</taxon>
        <taxon>Arachnida</taxon>
        <taxon>Araneae</taxon>
        <taxon>Araneomorphae</taxon>
        <taxon>Entelegynae</taxon>
        <taxon>Araneoidea</taxon>
        <taxon>Araneidae</taxon>
        <taxon>Araneus</taxon>
    </lineage>
</organism>
<evidence type="ECO:0000313" key="3">
    <source>
        <dbReference type="Proteomes" id="UP000499080"/>
    </source>
</evidence>
<evidence type="ECO:0000259" key="1">
    <source>
        <dbReference type="PROSITE" id="PS50994"/>
    </source>
</evidence>
<dbReference type="InterPro" id="IPR012337">
    <property type="entry name" value="RNaseH-like_sf"/>
</dbReference>
<accession>A0A4Y2KZW4</accession>
<keyword evidence="3" id="KW-1185">Reference proteome</keyword>
<evidence type="ECO:0000313" key="2">
    <source>
        <dbReference type="EMBL" id="GBN07812.1"/>
    </source>
</evidence>
<proteinExistence type="predicted"/>
<dbReference type="SUPFAM" id="SSF53098">
    <property type="entry name" value="Ribonuclease H-like"/>
    <property type="match status" value="1"/>
</dbReference>
<comment type="caution">
    <text evidence="2">The sequence shown here is derived from an EMBL/GenBank/DDBJ whole genome shotgun (WGS) entry which is preliminary data.</text>
</comment>
<dbReference type="PANTHER" id="PTHR38681:SF1">
    <property type="entry name" value="RETROVIRUS-RELATED POL POLYPROTEIN FROM TRANSPOSON 412-LIKE PROTEIN"/>
    <property type="match status" value="1"/>
</dbReference>
<feature type="domain" description="Integrase catalytic" evidence="1">
    <location>
        <begin position="1"/>
        <end position="82"/>
    </location>
</feature>
<reference evidence="2 3" key="1">
    <citation type="journal article" date="2019" name="Sci. Rep.">
        <title>Orb-weaving spider Araneus ventricosus genome elucidates the spidroin gene catalogue.</title>
        <authorList>
            <person name="Kono N."/>
            <person name="Nakamura H."/>
            <person name="Ohtoshi R."/>
            <person name="Moran D.A.P."/>
            <person name="Shinohara A."/>
            <person name="Yoshida Y."/>
            <person name="Fujiwara M."/>
            <person name="Mori M."/>
            <person name="Tomita M."/>
            <person name="Arakawa K."/>
        </authorList>
    </citation>
    <scope>NUCLEOTIDE SEQUENCE [LARGE SCALE GENOMIC DNA]</scope>
</reference>
<name>A0A4Y2KZW4_ARAVE</name>
<dbReference type="OrthoDB" id="6506414at2759"/>
<dbReference type="Proteomes" id="UP000499080">
    <property type="component" value="Unassembled WGS sequence"/>
</dbReference>
<dbReference type="Gene3D" id="3.30.420.10">
    <property type="entry name" value="Ribonuclease H-like superfamily/Ribonuclease H"/>
    <property type="match status" value="1"/>
</dbReference>
<dbReference type="InterPro" id="IPR001584">
    <property type="entry name" value="Integrase_cat-core"/>
</dbReference>
<dbReference type="InterPro" id="IPR036397">
    <property type="entry name" value="RNaseH_sf"/>
</dbReference>
<dbReference type="PANTHER" id="PTHR38681">
    <property type="entry name" value="RETROVIRUS-RELATED POL POLYPROTEIN FROM TRANSPOSON 412-LIKE PROTEIN-RELATED"/>
    <property type="match status" value="1"/>
</dbReference>
<gene>
    <name evidence="2" type="ORF">AVEN_208375_1</name>
</gene>